<dbReference type="AlphaFoldDB" id="W6MRN0"/>
<protein>
    <submittedName>
        <fullName evidence="1">Uncharacterized protein</fullName>
    </submittedName>
</protein>
<dbReference type="PANTHER" id="PTHR39214">
    <property type="entry name" value="MICROBODY (PEROXISOME) BIOGENESIS PROTEIN PEROXIN 8 (EUROFUNG)"/>
    <property type="match status" value="1"/>
</dbReference>
<keyword evidence="2" id="KW-1185">Reference proteome</keyword>
<reference evidence="1" key="1">
    <citation type="submission" date="2013-12" db="EMBL/GenBank/DDBJ databases">
        <authorList>
            <person name="Genoscope - CEA"/>
        </authorList>
    </citation>
    <scope>NUCLEOTIDE SEQUENCE</scope>
    <source>
        <strain evidence="1">CBS 1993</strain>
    </source>
</reference>
<dbReference type="Proteomes" id="UP000019384">
    <property type="component" value="Unassembled WGS sequence"/>
</dbReference>
<accession>W6MRN0</accession>
<dbReference type="PANTHER" id="PTHR39214:SF1">
    <property type="entry name" value="MICROBODY (PEROXISOME) BIOGENESIS PROTEIN PEROXIN 8 (EUROFUNG)"/>
    <property type="match status" value="1"/>
</dbReference>
<dbReference type="OrthoDB" id="2357318at2759"/>
<evidence type="ECO:0000313" key="2">
    <source>
        <dbReference type="Proteomes" id="UP000019384"/>
    </source>
</evidence>
<dbReference type="RefSeq" id="XP_022459894.1">
    <property type="nucleotide sequence ID" value="XM_022602341.1"/>
</dbReference>
<gene>
    <name evidence="1" type="ORF">KUCA_T00003882001</name>
</gene>
<dbReference type="InterPro" id="IPR055334">
    <property type="entry name" value="PEX8-like"/>
</dbReference>
<reference evidence="1" key="2">
    <citation type="submission" date="2014-02" db="EMBL/GenBank/DDBJ databases">
        <title>Complete DNA sequence of /Kuraishia capsulata/ illustrates novel genomic features among budding yeasts (/Saccharomycotina/).</title>
        <authorList>
            <person name="Morales L."/>
            <person name="Noel B."/>
            <person name="Porcel B."/>
            <person name="Marcet-Houben M."/>
            <person name="Hullo M-F."/>
            <person name="Sacerdot C."/>
            <person name="Tekaia F."/>
            <person name="Leh-Louis V."/>
            <person name="Despons L."/>
            <person name="Khanna V."/>
            <person name="Aury J-M."/>
            <person name="Barbe V."/>
            <person name="Couloux A."/>
            <person name="Labadie K."/>
            <person name="Pelletier E."/>
            <person name="Souciet J-L."/>
            <person name="Boekhout T."/>
            <person name="Gabaldon T."/>
            <person name="Wincker P."/>
            <person name="Dujon B."/>
        </authorList>
    </citation>
    <scope>NUCLEOTIDE SEQUENCE</scope>
    <source>
        <strain evidence="1">CBS 1993</strain>
    </source>
</reference>
<evidence type="ECO:0000313" key="1">
    <source>
        <dbReference type="EMBL" id="CDK27902.1"/>
    </source>
</evidence>
<dbReference type="GeneID" id="34521282"/>
<dbReference type="EMBL" id="HG793128">
    <property type="protein sequence ID" value="CDK27902.1"/>
    <property type="molecule type" value="Genomic_DNA"/>
</dbReference>
<proteinExistence type="predicted"/>
<organism evidence="1 2">
    <name type="scientific">Kuraishia capsulata CBS 1993</name>
    <dbReference type="NCBI Taxonomy" id="1382522"/>
    <lineage>
        <taxon>Eukaryota</taxon>
        <taxon>Fungi</taxon>
        <taxon>Dikarya</taxon>
        <taxon>Ascomycota</taxon>
        <taxon>Saccharomycotina</taxon>
        <taxon>Pichiomycetes</taxon>
        <taxon>Pichiales</taxon>
        <taxon>Pichiaceae</taxon>
        <taxon>Kuraishia</taxon>
    </lineage>
</organism>
<dbReference type="STRING" id="1382522.W6MRN0"/>
<name>W6MRN0_9ASCO</name>
<dbReference type="HOGENOM" id="CLU_441495_0_0_1"/>
<sequence>MASNTVFQINGLVRDLDSSEDPRRSLSHLAYYYPKVRNAANVTLLTDHLLSGSLWQNSDFLQLYQVLEFFKYASDTKFQISVPSLSFYDWYHSVTKSLVSHSQLRPDASWRTLPVLAGLLLSIDSRKDLDIFPPNYRSIDKLDLKLKHLFEIELIKFYGSSLATNPVLNNLANICIACNLETLPPSFYARLNKQKPDLANWVVQQMFCSEYGLDSQLFMHPLDSKTPEMRPNVKHLNRLALLIRKLVENNDGDAALLLKNMDFCLNKIQTYSECLRDGPWNETSLLILKNGYYATILITETIFHKFFTLDARIATTHFPRFSRKILTILYFQNFVLNRIGDGGFESFNFVVACCIDGLKQDAATSKLVQQVFDSNIDFGKLVALSEVEQGKLLFSLETTGKLINHVPVNQRLIALSNIDGILEEKTFQFTNFEFWKPVVEACHSVKLIFYNIVFQPQVCDQDIQVIMSTIIPYSQLLVSHFPKLLSMDQLQIGLINLATCVSPSSIVYDCDPSYSKLLTNLFFNKCASLPQSQIRVDFISAFISIIPLVPVECLTKWIEITLRELIFKSDSKAWRRQLVERLWEEILNCNKVDTQKGQVGITWWYDNVNSKDVLTSLKL</sequence>